<keyword evidence="2 4" id="KW-0238">DNA-binding</keyword>
<dbReference type="EMBL" id="FZMO01000076">
    <property type="protein sequence ID" value="SNQ47012.1"/>
    <property type="molecule type" value="Genomic_DNA"/>
</dbReference>
<proteinExistence type="predicted"/>
<dbReference type="InterPro" id="IPR050109">
    <property type="entry name" value="HTH-type_TetR-like_transc_reg"/>
</dbReference>
<dbReference type="Gene3D" id="1.10.10.60">
    <property type="entry name" value="Homeodomain-like"/>
    <property type="match status" value="1"/>
</dbReference>
<evidence type="ECO:0000256" key="4">
    <source>
        <dbReference type="PROSITE-ProRule" id="PRU00335"/>
    </source>
</evidence>
<keyword evidence="3" id="KW-0804">Transcription</keyword>
<dbReference type="PRINTS" id="PR00455">
    <property type="entry name" value="HTHTETR"/>
</dbReference>
<dbReference type="Pfam" id="PF00440">
    <property type="entry name" value="TetR_N"/>
    <property type="match status" value="1"/>
</dbReference>
<dbReference type="InterPro" id="IPR001647">
    <property type="entry name" value="HTH_TetR"/>
</dbReference>
<dbReference type="GO" id="GO:0003700">
    <property type="term" value="F:DNA-binding transcription factor activity"/>
    <property type="evidence" value="ECO:0007669"/>
    <property type="project" value="TreeGrafter"/>
</dbReference>
<accession>A0A2I2KMZ0</accession>
<dbReference type="AlphaFoldDB" id="A0A2I2KMZ0"/>
<dbReference type="RefSeq" id="WP_165818287.1">
    <property type="nucleotide sequence ID" value="NZ_FZMO01000076.1"/>
</dbReference>
<evidence type="ECO:0000256" key="2">
    <source>
        <dbReference type="ARBA" id="ARBA00023125"/>
    </source>
</evidence>
<evidence type="ECO:0000313" key="6">
    <source>
        <dbReference type="EMBL" id="SNQ47012.1"/>
    </source>
</evidence>
<evidence type="ECO:0000259" key="5">
    <source>
        <dbReference type="PROSITE" id="PS50977"/>
    </source>
</evidence>
<dbReference type="SUPFAM" id="SSF46689">
    <property type="entry name" value="Homeodomain-like"/>
    <property type="match status" value="1"/>
</dbReference>
<keyword evidence="7" id="KW-1185">Reference proteome</keyword>
<dbReference type="InterPro" id="IPR023772">
    <property type="entry name" value="DNA-bd_HTH_TetR-type_CS"/>
</dbReference>
<dbReference type="InterPro" id="IPR041347">
    <property type="entry name" value="MftR_C"/>
</dbReference>
<organism evidence="6 7">
    <name type="scientific">Frankia canadensis</name>
    <dbReference type="NCBI Taxonomy" id="1836972"/>
    <lineage>
        <taxon>Bacteria</taxon>
        <taxon>Bacillati</taxon>
        <taxon>Actinomycetota</taxon>
        <taxon>Actinomycetes</taxon>
        <taxon>Frankiales</taxon>
        <taxon>Frankiaceae</taxon>
        <taxon>Frankia</taxon>
    </lineage>
</organism>
<reference evidence="6 7" key="1">
    <citation type="submission" date="2017-06" db="EMBL/GenBank/DDBJ databases">
        <authorList>
            <person name="Kim H.J."/>
            <person name="Triplett B.A."/>
        </authorList>
    </citation>
    <scope>NUCLEOTIDE SEQUENCE [LARGE SCALE GENOMIC DNA]</scope>
    <source>
        <strain evidence="6">FRACA_ARgP5</strain>
    </source>
</reference>
<evidence type="ECO:0000313" key="7">
    <source>
        <dbReference type="Proteomes" id="UP000234331"/>
    </source>
</evidence>
<dbReference type="Proteomes" id="UP000234331">
    <property type="component" value="Unassembled WGS sequence"/>
</dbReference>
<dbReference type="PANTHER" id="PTHR30055:SF238">
    <property type="entry name" value="MYCOFACTOCIN BIOSYNTHESIS TRANSCRIPTIONAL REGULATOR MFTR-RELATED"/>
    <property type="match status" value="1"/>
</dbReference>
<name>A0A2I2KMZ0_9ACTN</name>
<dbReference type="InterPro" id="IPR009057">
    <property type="entry name" value="Homeodomain-like_sf"/>
</dbReference>
<gene>
    <name evidence="6" type="ORF">FRACA_1670014</name>
</gene>
<evidence type="ECO:0000256" key="3">
    <source>
        <dbReference type="ARBA" id="ARBA00023163"/>
    </source>
</evidence>
<feature type="DNA-binding region" description="H-T-H motif" evidence="4">
    <location>
        <begin position="54"/>
        <end position="73"/>
    </location>
</feature>
<dbReference type="PROSITE" id="PS50977">
    <property type="entry name" value="HTH_TETR_2"/>
    <property type="match status" value="1"/>
</dbReference>
<sequence length="228" mass="24535">MIAVASDDPAAVADDAGPPEWRSVDIHELRRREVSRQIERAALELFSERGLAVSVDEIAAAAGISQRTFFRYFRGKDDVLLAYDRRVQDRLIVALAARPAAEGPVTALRNAFMVTCAVPPAGRRTVVRWSRVVASAPALQARLHGERAAHNAEIARLLADRMGVDPTTDPRPRVVTAAMVAVASAVWDEWTAAGGESDPTTAMSTALALVIAGFDSVDGARPRTLEDQ</sequence>
<evidence type="ECO:0000256" key="1">
    <source>
        <dbReference type="ARBA" id="ARBA00023015"/>
    </source>
</evidence>
<keyword evidence="1" id="KW-0805">Transcription regulation</keyword>
<dbReference type="Gene3D" id="1.10.357.10">
    <property type="entry name" value="Tetracycline Repressor, domain 2"/>
    <property type="match status" value="1"/>
</dbReference>
<dbReference type="GO" id="GO:0000976">
    <property type="term" value="F:transcription cis-regulatory region binding"/>
    <property type="evidence" value="ECO:0007669"/>
    <property type="project" value="TreeGrafter"/>
</dbReference>
<feature type="domain" description="HTH tetR-type" evidence="5">
    <location>
        <begin position="32"/>
        <end position="91"/>
    </location>
</feature>
<dbReference type="PROSITE" id="PS01081">
    <property type="entry name" value="HTH_TETR_1"/>
    <property type="match status" value="1"/>
</dbReference>
<dbReference type="PANTHER" id="PTHR30055">
    <property type="entry name" value="HTH-TYPE TRANSCRIPTIONAL REGULATOR RUTR"/>
    <property type="match status" value="1"/>
</dbReference>
<dbReference type="Pfam" id="PF17754">
    <property type="entry name" value="TetR_C_14"/>
    <property type="match status" value="1"/>
</dbReference>
<protein>
    <submittedName>
        <fullName evidence="6">Putative transcriptional regulator, TetR family</fullName>
    </submittedName>
</protein>